<accession>A0A2U1KJC5</accession>
<evidence type="ECO:0000256" key="7">
    <source>
        <dbReference type="ARBA" id="ARBA00024211"/>
    </source>
</evidence>
<evidence type="ECO:0000313" key="11">
    <source>
        <dbReference type="EMBL" id="PWA36876.1"/>
    </source>
</evidence>
<keyword evidence="5" id="KW-0472">Membrane</keyword>
<sequence length="272" mass="30555">MSKMSDELLIHRKSWSSCSNHKPGNARPVIHNHSSGYSSPVWSEPKGVVPARKVAVLYYISRNGHLEHPHLIDVPMSSPHGLYLKDVMKTLNQHRGKGMANMYSWSFKRSYKNGYVWQDVSKDDLIQPTNGQDYIIKGSELLNTHISPNQSETMVIRRNRSWSSFDNPQQAGLAHKCESNRELAAKFAPDATEGPRREQVTDEILSPPPSNSSSEASVVMSRSRYVDERVKVRDPDPTVEDQHATSGRMKASHVLMHLITCGTDSVKNVSPL</sequence>
<evidence type="ECO:0000259" key="10">
    <source>
        <dbReference type="Pfam" id="PF06136"/>
    </source>
</evidence>
<keyword evidence="4" id="KW-0132">Cell division</keyword>
<dbReference type="STRING" id="35608.A0A2U1KJC5"/>
<dbReference type="PIRSF" id="PIRSF031043">
    <property type="entry name" value="UCP031043"/>
    <property type="match status" value="1"/>
</dbReference>
<feature type="region of interest" description="Disordered" evidence="9">
    <location>
        <begin position="187"/>
        <end position="247"/>
    </location>
</feature>
<evidence type="ECO:0000256" key="3">
    <source>
        <dbReference type="ARBA" id="ARBA00022475"/>
    </source>
</evidence>
<dbReference type="Pfam" id="PF06136">
    <property type="entry name" value="SOK"/>
    <property type="match status" value="1"/>
</dbReference>
<evidence type="ECO:0000256" key="9">
    <source>
        <dbReference type="SAM" id="MobiDB-lite"/>
    </source>
</evidence>
<dbReference type="InterPro" id="IPR010369">
    <property type="entry name" value="SOK"/>
</dbReference>
<name>A0A2U1KJC5_ARTAN</name>
<evidence type="ECO:0000256" key="8">
    <source>
        <dbReference type="ARBA" id="ARBA00046534"/>
    </source>
</evidence>
<reference evidence="11 12" key="1">
    <citation type="journal article" date="2018" name="Mol. Plant">
        <title>The genome of Artemisia annua provides insight into the evolution of Asteraceae family and artemisinin biosynthesis.</title>
        <authorList>
            <person name="Shen Q."/>
            <person name="Zhang L."/>
            <person name="Liao Z."/>
            <person name="Wang S."/>
            <person name="Yan T."/>
            <person name="Shi P."/>
            <person name="Liu M."/>
            <person name="Fu X."/>
            <person name="Pan Q."/>
            <person name="Wang Y."/>
            <person name="Lv Z."/>
            <person name="Lu X."/>
            <person name="Zhang F."/>
            <person name="Jiang W."/>
            <person name="Ma Y."/>
            <person name="Chen M."/>
            <person name="Hao X."/>
            <person name="Li L."/>
            <person name="Tang Y."/>
            <person name="Lv G."/>
            <person name="Zhou Y."/>
            <person name="Sun X."/>
            <person name="Brodelius P.E."/>
            <person name="Rose J.K.C."/>
            <person name="Tang K."/>
        </authorList>
    </citation>
    <scope>NUCLEOTIDE SEQUENCE [LARGE SCALE GENOMIC DNA]</scope>
    <source>
        <strain evidence="12">cv. Huhao1</strain>
        <tissue evidence="11">Leaf</tissue>
    </source>
</reference>
<dbReference type="GO" id="GO:0051302">
    <property type="term" value="P:regulation of cell division"/>
    <property type="evidence" value="ECO:0007669"/>
    <property type="project" value="UniProtKB-ARBA"/>
</dbReference>
<dbReference type="InterPro" id="IPR048351">
    <property type="entry name" value="SOK_DIX"/>
</dbReference>
<comment type="subcellular location">
    <subcellularLocation>
        <location evidence="1">Cell membrane</location>
        <topology evidence="1">Peripheral membrane protein</topology>
        <orientation evidence="1">Cytoplasmic side</orientation>
    </subcellularLocation>
</comment>
<protein>
    <recommendedName>
        <fullName evidence="10">SOSEKI DIX-like domain-containing protein</fullName>
    </recommendedName>
</protein>
<dbReference type="InterPro" id="IPR021182">
    <property type="entry name" value="SOK_magnoliopsida"/>
</dbReference>
<keyword evidence="2" id="KW-0217">Developmental protein</keyword>
<evidence type="ECO:0000313" key="12">
    <source>
        <dbReference type="Proteomes" id="UP000245207"/>
    </source>
</evidence>
<gene>
    <name evidence="11" type="ORF">CTI12_AA595650</name>
</gene>
<comment type="subunit">
    <text evidence="8">Homodimer. Forms long polymer filaments with other SOKs proteins polymers (e.g. SOK1, SOK2, SOK3 and SOK4) crucial for polar localization and biological activity. Binds to ANGUSTIFOLIA (AN).</text>
</comment>
<evidence type="ECO:0000256" key="4">
    <source>
        <dbReference type="ARBA" id="ARBA00022618"/>
    </source>
</evidence>
<keyword evidence="6" id="KW-0131">Cell cycle</keyword>
<feature type="compositionally biased region" description="Low complexity" evidence="9">
    <location>
        <begin position="211"/>
        <end position="223"/>
    </location>
</feature>
<dbReference type="GO" id="GO:0051301">
    <property type="term" value="P:cell division"/>
    <property type="evidence" value="ECO:0007669"/>
    <property type="project" value="UniProtKB-KW"/>
</dbReference>
<dbReference type="GO" id="GO:0005886">
    <property type="term" value="C:plasma membrane"/>
    <property type="evidence" value="ECO:0007669"/>
    <property type="project" value="UniProtKB-SubCell"/>
</dbReference>
<dbReference type="GO" id="GO:0090708">
    <property type="term" value="P:specification of plant organ axis polarity"/>
    <property type="evidence" value="ECO:0007669"/>
    <property type="project" value="UniProtKB-ARBA"/>
</dbReference>
<feature type="compositionally biased region" description="Basic and acidic residues" evidence="9">
    <location>
        <begin position="224"/>
        <end position="243"/>
    </location>
</feature>
<comment type="similarity">
    <text evidence="7">Belongs to the SOSEKI family.</text>
</comment>
<keyword evidence="3" id="KW-1003">Cell membrane</keyword>
<dbReference type="AlphaFoldDB" id="A0A2U1KJC5"/>
<dbReference type="Proteomes" id="UP000245207">
    <property type="component" value="Unassembled WGS sequence"/>
</dbReference>
<keyword evidence="12" id="KW-1185">Reference proteome</keyword>
<organism evidence="11 12">
    <name type="scientific">Artemisia annua</name>
    <name type="common">Sweet wormwood</name>
    <dbReference type="NCBI Taxonomy" id="35608"/>
    <lineage>
        <taxon>Eukaryota</taxon>
        <taxon>Viridiplantae</taxon>
        <taxon>Streptophyta</taxon>
        <taxon>Embryophyta</taxon>
        <taxon>Tracheophyta</taxon>
        <taxon>Spermatophyta</taxon>
        <taxon>Magnoliopsida</taxon>
        <taxon>eudicotyledons</taxon>
        <taxon>Gunneridae</taxon>
        <taxon>Pentapetalae</taxon>
        <taxon>asterids</taxon>
        <taxon>campanulids</taxon>
        <taxon>Asterales</taxon>
        <taxon>Asteraceae</taxon>
        <taxon>Asteroideae</taxon>
        <taxon>Anthemideae</taxon>
        <taxon>Artemisiinae</taxon>
        <taxon>Artemisia</taxon>
    </lineage>
</organism>
<evidence type="ECO:0000256" key="6">
    <source>
        <dbReference type="ARBA" id="ARBA00023306"/>
    </source>
</evidence>
<dbReference type="EMBL" id="PKPP01017538">
    <property type="protein sequence ID" value="PWA36876.1"/>
    <property type="molecule type" value="Genomic_DNA"/>
</dbReference>
<dbReference type="PANTHER" id="PTHR31083:SF25">
    <property type="entry name" value="PROTEIN UPSTREAM OF FLC-LIKE"/>
    <property type="match status" value="1"/>
</dbReference>
<proteinExistence type="inferred from homology"/>
<comment type="caution">
    <text evidence="11">The sequence shown here is derived from an EMBL/GenBank/DDBJ whole genome shotgun (WGS) entry which is preliminary data.</text>
</comment>
<feature type="domain" description="SOSEKI DIX-like" evidence="10">
    <location>
        <begin position="54"/>
        <end position="142"/>
    </location>
</feature>
<evidence type="ECO:0000256" key="1">
    <source>
        <dbReference type="ARBA" id="ARBA00004413"/>
    </source>
</evidence>
<evidence type="ECO:0000256" key="5">
    <source>
        <dbReference type="ARBA" id="ARBA00023136"/>
    </source>
</evidence>
<dbReference type="GO" id="GO:0051258">
    <property type="term" value="P:protein polymerization"/>
    <property type="evidence" value="ECO:0007669"/>
    <property type="project" value="UniProtKB-ARBA"/>
</dbReference>
<evidence type="ECO:0000256" key="2">
    <source>
        <dbReference type="ARBA" id="ARBA00022473"/>
    </source>
</evidence>
<dbReference type="PANTHER" id="PTHR31083">
    <property type="entry name" value="UPSTREAM OF FLC PROTEIN (DUF966)"/>
    <property type="match status" value="1"/>
</dbReference>
<dbReference type="GO" id="GO:2000067">
    <property type="term" value="P:regulation of root morphogenesis"/>
    <property type="evidence" value="ECO:0007669"/>
    <property type="project" value="UniProtKB-ARBA"/>
</dbReference>
<dbReference type="OrthoDB" id="1280899at2759"/>